<keyword evidence="1" id="KW-0732">Signal</keyword>
<organism evidence="3 4">
    <name type="scientific">Hymenobacter guriensis</name>
    <dbReference type="NCBI Taxonomy" id="2793065"/>
    <lineage>
        <taxon>Bacteria</taxon>
        <taxon>Pseudomonadati</taxon>
        <taxon>Bacteroidota</taxon>
        <taxon>Cytophagia</taxon>
        <taxon>Cytophagales</taxon>
        <taxon>Hymenobacteraceae</taxon>
        <taxon>Hymenobacter</taxon>
    </lineage>
</organism>
<accession>A0ABS0KYW4</accession>
<dbReference type="EMBL" id="JADWYK010000002">
    <property type="protein sequence ID" value="MBG8553040.1"/>
    <property type="molecule type" value="Genomic_DNA"/>
</dbReference>
<sequence>MKKTLLTHSPSGLSRHAWRALLGLSLTATLGATPALAVTTPTTISKPLVGIEEDRVITGDEQILTDETYHDLTIAAGATLELYGKLTITGTMTVEAGGTLNCAGFQGGLVKGPGAFVLADEATLVIRSTEGIAATGQNSGIIQTAARSFSSKAAYVYLVPPFFILDTPPVTGTGLPAEVAILIIGPDISSISARQQKPADSPFAILLSQDVKVRTGVLVASADLYLDDHQLTLLSTKDGTAEILPANLFADLEGEVIGNTVVAQKYIDAATLIGYHHLSSPVQDAPFKALESGGNFKAIFNSAYNSAEKPGGISPFPNVFGYDESRLATPNESYGQTFSRGWFSPTESSMEEGRGYSVNIRRGQTLKFAGAVNNGPVGPLTLTRGDEEDSGWNLLGNPYPSSIDWYAADVLGVIPGGMERSAYIYSPTSQYGGTYRTYFNNGDGTSFGDPMIAPGQGFFTRLFNDNSSVELTFTNEIRGGFNPEPTELQAGLPKLTQRTTAKRTTSPTQPYVHLELKTTSGVTDPTYVYFQAKATAAVDNNYDAPKLRNVGTASLYTMVGTKELAVNGQAPLTGLAVSIPVGVSAGAGTYILRAEKILNFAGAQPVSLVDNVTGKTTDLRQQPEYTFTLDKAFSGHRFNLVFGASSVTGTRDKVQSAQVALYPNPARTSFELQIPVITGGKTVKATLYNQLGQRVQTRSLPMTSQGAQGSFDVRGMARGIYSLQLEIGTTLLTKRVVLE</sequence>
<evidence type="ECO:0000313" key="3">
    <source>
        <dbReference type="EMBL" id="MBG8553040.1"/>
    </source>
</evidence>
<dbReference type="Proteomes" id="UP000601099">
    <property type="component" value="Unassembled WGS sequence"/>
</dbReference>
<comment type="caution">
    <text evidence="3">The sequence shown here is derived from an EMBL/GenBank/DDBJ whole genome shotgun (WGS) entry which is preliminary data.</text>
</comment>
<feature type="signal peptide" evidence="1">
    <location>
        <begin position="1"/>
        <end position="37"/>
    </location>
</feature>
<dbReference type="InterPro" id="IPR026444">
    <property type="entry name" value="Secre_tail"/>
</dbReference>
<dbReference type="NCBIfam" id="TIGR04183">
    <property type="entry name" value="Por_Secre_tail"/>
    <property type="match status" value="1"/>
</dbReference>
<name>A0ABS0KYW4_9BACT</name>
<evidence type="ECO:0000259" key="2">
    <source>
        <dbReference type="Pfam" id="PF18962"/>
    </source>
</evidence>
<feature type="chain" id="PRO_5045480081" evidence="1">
    <location>
        <begin position="38"/>
        <end position="739"/>
    </location>
</feature>
<keyword evidence="4" id="KW-1185">Reference proteome</keyword>
<protein>
    <submittedName>
        <fullName evidence="3">T9SS type A sorting domain-containing protein</fullName>
    </submittedName>
</protein>
<evidence type="ECO:0000313" key="4">
    <source>
        <dbReference type="Proteomes" id="UP000601099"/>
    </source>
</evidence>
<evidence type="ECO:0000256" key="1">
    <source>
        <dbReference type="SAM" id="SignalP"/>
    </source>
</evidence>
<reference evidence="3 4" key="1">
    <citation type="submission" date="2020-11" db="EMBL/GenBank/DDBJ databases">
        <title>Hymenobacter sp.</title>
        <authorList>
            <person name="Kim M.K."/>
        </authorList>
    </citation>
    <scope>NUCLEOTIDE SEQUENCE [LARGE SCALE GENOMIC DNA]</scope>
    <source>
        <strain evidence="3 4">BT594</strain>
    </source>
</reference>
<feature type="domain" description="Secretion system C-terminal sorting" evidence="2">
    <location>
        <begin position="661"/>
        <end position="737"/>
    </location>
</feature>
<dbReference type="RefSeq" id="WP_196954046.1">
    <property type="nucleotide sequence ID" value="NZ_JADWYK010000002.1"/>
</dbReference>
<dbReference type="Pfam" id="PF18962">
    <property type="entry name" value="Por_Secre_tail"/>
    <property type="match status" value="1"/>
</dbReference>
<gene>
    <name evidence="3" type="ORF">I5L79_05755</name>
</gene>
<proteinExistence type="predicted"/>